<keyword evidence="6" id="KW-1278">Translocase</keyword>
<dbReference type="SMART" id="SM01002">
    <property type="entry name" value="AlaDh_PNT_C"/>
    <property type="match status" value="1"/>
</dbReference>
<dbReference type="EMBL" id="FMUN01000002">
    <property type="protein sequence ID" value="SCX96916.1"/>
    <property type="molecule type" value="Genomic_DNA"/>
</dbReference>
<comment type="function">
    <text evidence="1">The transhydrogenation between NADH and NADP is coupled to respiration and ATP hydrolysis and functions as a proton pump across the membrane.</text>
</comment>
<dbReference type="PATRIC" id="fig|381306.5.peg.915"/>
<dbReference type="CDD" id="cd05304">
    <property type="entry name" value="Rubrum_tdh"/>
    <property type="match status" value="1"/>
</dbReference>
<dbReference type="PANTHER" id="PTHR10160">
    <property type="entry name" value="NAD(P) TRANSHYDROGENASE"/>
    <property type="match status" value="1"/>
</dbReference>
<dbReference type="SUPFAM" id="SSF52283">
    <property type="entry name" value="Formate/glycerate dehydrogenase catalytic domain-like"/>
    <property type="match status" value="1"/>
</dbReference>
<reference evidence="12" key="1">
    <citation type="submission" date="2016-10" db="EMBL/GenBank/DDBJ databases">
        <authorList>
            <person name="Varghese N."/>
        </authorList>
    </citation>
    <scope>NUCLEOTIDE SEQUENCE [LARGE SCALE GENOMIC DNA]</scope>
    <source>
        <strain evidence="12">HL 19</strain>
    </source>
</reference>
<accession>A0A0P9C490</accession>
<evidence type="ECO:0000256" key="5">
    <source>
        <dbReference type="ARBA" id="ARBA00022857"/>
    </source>
</evidence>
<dbReference type="SMART" id="SM01003">
    <property type="entry name" value="AlaDh_PNT_N"/>
    <property type="match status" value="1"/>
</dbReference>
<sequence>MAVKLGVPKETAAGECRVALVPAVAAQLMAKGLEVRMQPGAGAGAFFADGDYHDVRMVEEPADLYREADVLLRVQPPTPEEIDLLGPETAVLGFLDPLGDPDRVARLRDRGVTAFAMELVPRIARAQSMDALSSQASIAGYKAALLAADLAPRFFPMLTTAAGTVRPAKVLVLGAGVAGLQAIATAHRLGASVFAYDVRPETREQAASLGATFLDLDVSGSAEGGYARELTDEEKRKEQELLGEQIAGMDVVITTAAVPGRPAPVLVREAEVTAMRPGSVIVDLAAETGGNCECTVLDETVRHEGVMIHGPRNVPGKLPVHASEMYARNLANFLDLLVDGGHWGPDWEDEVVAKTVLTRNGEIVPDAVRERVEGGAS</sequence>
<evidence type="ECO:0000256" key="1">
    <source>
        <dbReference type="ARBA" id="ARBA00003943"/>
    </source>
</evidence>
<dbReference type="PROSITE" id="PS00837">
    <property type="entry name" value="ALADH_PNT_2"/>
    <property type="match status" value="1"/>
</dbReference>
<dbReference type="AlphaFoldDB" id="A0A0P9C490"/>
<evidence type="ECO:0000256" key="4">
    <source>
        <dbReference type="ARBA" id="ARBA00022741"/>
    </source>
</evidence>
<dbReference type="GO" id="GO:0005886">
    <property type="term" value="C:plasma membrane"/>
    <property type="evidence" value="ECO:0007669"/>
    <property type="project" value="TreeGrafter"/>
</dbReference>
<dbReference type="InterPro" id="IPR008143">
    <property type="entry name" value="Ala_DH/PNT_CS2"/>
</dbReference>
<keyword evidence="7" id="KW-0520">NAD</keyword>
<gene>
    <name evidence="11" type="ORF">SAMN05661077_0877</name>
</gene>
<dbReference type="RefSeq" id="WP_054966609.1">
    <property type="nucleotide sequence ID" value="NZ_FMUN01000002.1"/>
</dbReference>
<evidence type="ECO:0000313" key="12">
    <source>
        <dbReference type="Proteomes" id="UP000183104"/>
    </source>
</evidence>
<evidence type="ECO:0000313" key="11">
    <source>
        <dbReference type="EMBL" id="SCX96916.1"/>
    </source>
</evidence>
<dbReference type="InterPro" id="IPR036291">
    <property type="entry name" value="NAD(P)-bd_dom_sf"/>
</dbReference>
<evidence type="ECO:0000256" key="7">
    <source>
        <dbReference type="ARBA" id="ARBA00023027"/>
    </source>
</evidence>
<dbReference type="OrthoDB" id="9804592at2"/>
<protein>
    <recommendedName>
        <fullName evidence="3">proton-translocating NAD(P)(+) transhydrogenase</fullName>
        <ecNumber evidence="3">7.1.1.1</ecNumber>
    </recommendedName>
</protein>
<dbReference type="GO" id="GO:0006740">
    <property type="term" value="P:NADPH regeneration"/>
    <property type="evidence" value="ECO:0007669"/>
    <property type="project" value="TreeGrafter"/>
</dbReference>
<evidence type="ECO:0000256" key="3">
    <source>
        <dbReference type="ARBA" id="ARBA00012943"/>
    </source>
</evidence>
<keyword evidence="12" id="KW-1185">Reference proteome</keyword>
<feature type="domain" description="Alanine dehydrogenase/pyridine nucleotide transhydrogenase N-terminal" evidence="10">
    <location>
        <begin position="6"/>
        <end position="139"/>
    </location>
</feature>
<keyword evidence="4" id="KW-0547">Nucleotide-binding</keyword>
<dbReference type="Pfam" id="PF01262">
    <property type="entry name" value="AlaDh_PNT_C"/>
    <property type="match status" value="1"/>
</dbReference>
<dbReference type="PANTHER" id="PTHR10160:SF19">
    <property type="entry name" value="PROTON-TRANSLOCATING NAD(P)(+) TRANSHYDROGENASE"/>
    <property type="match status" value="1"/>
</dbReference>
<name>A0A0P9C490_9GAMM</name>
<dbReference type="GO" id="GO:0008750">
    <property type="term" value="F:proton-translocating NAD(P)+ transhydrogenase activity"/>
    <property type="evidence" value="ECO:0007669"/>
    <property type="project" value="UniProtKB-EC"/>
</dbReference>
<dbReference type="EC" id="7.1.1.1" evidence="3"/>
<dbReference type="Gene3D" id="3.40.50.720">
    <property type="entry name" value="NAD(P)-binding Rossmann-like Domain"/>
    <property type="match status" value="2"/>
</dbReference>
<dbReference type="STRING" id="381306.AN478_10785"/>
<evidence type="ECO:0000256" key="8">
    <source>
        <dbReference type="ARBA" id="ARBA00048202"/>
    </source>
</evidence>
<proteinExistence type="inferred from homology"/>
<dbReference type="GO" id="GO:0016491">
    <property type="term" value="F:oxidoreductase activity"/>
    <property type="evidence" value="ECO:0007669"/>
    <property type="project" value="InterPro"/>
</dbReference>
<keyword evidence="5" id="KW-0521">NADP</keyword>
<dbReference type="SUPFAM" id="SSF51735">
    <property type="entry name" value="NAD(P)-binding Rossmann-fold domains"/>
    <property type="match status" value="1"/>
</dbReference>
<evidence type="ECO:0000259" key="10">
    <source>
        <dbReference type="SMART" id="SM01003"/>
    </source>
</evidence>
<dbReference type="GO" id="GO:0050661">
    <property type="term" value="F:NADP binding"/>
    <property type="evidence" value="ECO:0007669"/>
    <property type="project" value="TreeGrafter"/>
</dbReference>
<dbReference type="InterPro" id="IPR007698">
    <property type="entry name" value="AlaDH/PNT_NAD(H)-bd"/>
</dbReference>
<dbReference type="InterPro" id="IPR007886">
    <property type="entry name" value="AlaDH/PNT_N"/>
</dbReference>
<dbReference type="Proteomes" id="UP000183104">
    <property type="component" value="Unassembled WGS sequence"/>
</dbReference>
<comment type="similarity">
    <text evidence="2">Belongs to the AlaDH/PNT family.</text>
</comment>
<evidence type="ECO:0000259" key="9">
    <source>
        <dbReference type="SMART" id="SM01002"/>
    </source>
</evidence>
<comment type="catalytic activity">
    <reaction evidence="8">
        <text>NAD(+) + NADPH + H(+)(in) = NADH + NADP(+) + H(+)(out)</text>
        <dbReference type="Rhea" id="RHEA:47992"/>
        <dbReference type="ChEBI" id="CHEBI:15378"/>
        <dbReference type="ChEBI" id="CHEBI:57540"/>
        <dbReference type="ChEBI" id="CHEBI:57783"/>
        <dbReference type="ChEBI" id="CHEBI:57945"/>
        <dbReference type="ChEBI" id="CHEBI:58349"/>
        <dbReference type="EC" id="7.1.1.1"/>
    </reaction>
</comment>
<dbReference type="Pfam" id="PF05222">
    <property type="entry name" value="AlaDh_PNT_N"/>
    <property type="match status" value="1"/>
</dbReference>
<evidence type="ECO:0000256" key="2">
    <source>
        <dbReference type="ARBA" id="ARBA00005689"/>
    </source>
</evidence>
<organism evidence="11 12">
    <name type="scientific">Thiohalorhabdus denitrificans</name>
    <dbReference type="NCBI Taxonomy" id="381306"/>
    <lineage>
        <taxon>Bacteria</taxon>
        <taxon>Pseudomonadati</taxon>
        <taxon>Pseudomonadota</taxon>
        <taxon>Gammaproteobacteria</taxon>
        <taxon>Thiohalorhabdales</taxon>
        <taxon>Thiohalorhabdaceae</taxon>
        <taxon>Thiohalorhabdus</taxon>
    </lineage>
</organism>
<feature type="domain" description="Alanine dehydrogenase/pyridine nucleotide transhydrogenase NAD(H)-binding" evidence="9">
    <location>
        <begin position="148"/>
        <end position="310"/>
    </location>
</feature>
<evidence type="ECO:0000256" key="6">
    <source>
        <dbReference type="ARBA" id="ARBA00022967"/>
    </source>
</evidence>